<accession>A0ABQ5DYY4</accession>
<protein>
    <submittedName>
        <fullName evidence="1">Uncharacterized protein</fullName>
    </submittedName>
</protein>
<dbReference type="EMBL" id="BQNB010015796">
    <property type="protein sequence ID" value="GJT44243.1"/>
    <property type="molecule type" value="Genomic_DNA"/>
</dbReference>
<proteinExistence type="predicted"/>
<organism evidence="1 2">
    <name type="scientific">Tanacetum coccineum</name>
    <dbReference type="NCBI Taxonomy" id="301880"/>
    <lineage>
        <taxon>Eukaryota</taxon>
        <taxon>Viridiplantae</taxon>
        <taxon>Streptophyta</taxon>
        <taxon>Embryophyta</taxon>
        <taxon>Tracheophyta</taxon>
        <taxon>Spermatophyta</taxon>
        <taxon>Magnoliopsida</taxon>
        <taxon>eudicotyledons</taxon>
        <taxon>Gunneridae</taxon>
        <taxon>Pentapetalae</taxon>
        <taxon>asterids</taxon>
        <taxon>campanulids</taxon>
        <taxon>Asterales</taxon>
        <taxon>Asteraceae</taxon>
        <taxon>Asteroideae</taxon>
        <taxon>Anthemideae</taxon>
        <taxon>Anthemidinae</taxon>
        <taxon>Tanacetum</taxon>
    </lineage>
</organism>
<dbReference type="Proteomes" id="UP001151760">
    <property type="component" value="Unassembled WGS sequence"/>
</dbReference>
<reference evidence="1" key="2">
    <citation type="submission" date="2022-01" db="EMBL/GenBank/DDBJ databases">
        <authorList>
            <person name="Yamashiro T."/>
            <person name="Shiraishi A."/>
            <person name="Satake H."/>
            <person name="Nakayama K."/>
        </authorList>
    </citation>
    <scope>NUCLEOTIDE SEQUENCE</scope>
</reference>
<evidence type="ECO:0000313" key="1">
    <source>
        <dbReference type="EMBL" id="GJT44243.1"/>
    </source>
</evidence>
<sequence length="261" mass="30055">MSGEEPATQIAPVESPQMVSTVKLSILKKGEYTLWSMRMEQYLTNTDYSLWQVILKALITRQREKKSKQHFALAIPRRLSTKFNAIKDAKKLYGSDIRVARLEVHVQLFLMKDAKFFFFKSLYLPIEQMYLDYEEQKMTSHTSSIMKVKSLKVLSTNESNQAIILKEIHNKYLRDEQRKNFDSGCSKHMTKEQKTSLLTINDIDEGLLPFGVQVQQVGKKGNLVLARNPPQQNGVLSEKEHDSDEAVRTMATDSLLLLYFG</sequence>
<name>A0ABQ5DYY4_9ASTR</name>
<evidence type="ECO:0000313" key="2">
    <source>
        <dbReference type="Proteomes" id="UP001151760"/>
    </source>
</evidence>
<comment type="caution">
    <text evidence="1">The sequence shown here is derived from an EMBL/GenBank/DDBJ whole genome shotgun (WGS) entry which is preliminary data.</text>
</comment>
<reference evidence="1" key="1">
    <citation type="journal article" date="2022" name="Int. J. Mol. Sci.">
        <title>Draft Genome of Tanacetum Coccineum: Genomic Comparison of Closely Related Tanacetum-Family Plants.</title>
        <authorList>
            <person name="Yamashiro T."/>
            <person name="Shiraishi A."/>
            <person name="Nakayama K."/>
            <person name="Satake H."/>
        </authorList>
    </citation>
    <scope>NUCLEOTIDE SEQUENCE</scope>
</reference>
<gene>
    <name evidence="1" type="ORF">Tco_0952958</name>
</gene>
<keyword evidence="2" id="KW-1185">Reference proteome</keyword>